<dbReference type="InterPro" id="IPR014720">
    <property type="entry name" value="dsRBD_dom"/>
</dbReference>
<feature type="domain" description="Z-binding" evidence="7">
    <location>
        <begin position="113"/>
        <end position="180"/>
    </location>
</feature>
<proteinExistence type="predicted"/>
<dbReference type="Proteomes" id="UP001642483">
    <property type="component" value="Unassembled WGS sequence"/>
</dbReference>
<dbReference type="Pfam" id="PF02137">
    <property type="entry name" value="A_deamin"/>
    <property type="match status" value="1"/>
</dbReference>
<accession>A0ABP0F7E2</accession>
<dbReference type="SMART" id="SM00358">
    <property type="entry name" value="DSRM"/>
    <property type="match status" value="2"/>
</dbReference>
<organism evidence="9 10">
    <name type="scientific">Clavelina lepadiformis</name>
    <name type="common">Light-bulb sea squirt</name>
    <name type="synonym">Ascidia lepadiformis</name>
    <dbReference type="NCBI Taxonomy" id="159417"/>
    <lineage>
        <taxon>Eukaryota</taxon>
        <taxon>Metazoa</taxon>
        <taxon>Chordata</taxon>
        <taxon>Tunicata</taxon>
        <taxon>Ascidiacea</taxon>
        <taxon>Aplousobranchia</taxon>
        <taxon>Clavelinidae</taxon>
        <taxon>Clavelina</taxon>
    </lineage>
</organism>
<dbReference type="SMART" id="SM00550">
    <property type="entry name" value="Zalpha"/>
    <property type="match status" value="1"/>
</dbReference>
<evidence type="ECO:0000259" key="7">
    <source>
        <dbReference type="PROSITE" id="PS50139"/>
    </source>
</evidence>
<dbReference type="InterPro" id="IPR042371">
    <property type="entry name" value="Z_dom"/>
</dbReference>
<dbReference type="Gene3D" id="3.30.160.20">
    <property type="match status" value="2"/>
</dbReference>
<dbReference type="PANTHER" id="PTHR10910">
    <property type="entry name" value="EUKARYOTE SPECIFIC DSRNA BINDING PROTEIN"/>
    <property type="match status" value="1"/>
</dbReference>
<dbReference type="PROSITE" id="PS50141">
    <property type="entry name" value="A_DEAMIN_EDITASE"/>
    <property type="match status" value="1"/>
</dbReference>
<evidence type="ECO:0000256" key="2">
    <source>
        <dbReference type="PROSITE-ProRule" id="PRU00266"/>
    </source>
</evidence>
<dbReference type="InterPro" id="IPR036388">
    <property type="entry name" value="WH-like_DNA-bd_sf"/>
</dbReference>
<keyword evidence="10" id="KW-1185">Reference proteome</keyword>
<dbReference type="InterPro" id="IPR036390">
    <property type="entry name" value="WH_DNA-bd_sf"/>
</dbReference>
<protein>
    <recommendedName>
        <fullName evidence="11">Double-stranded RNA-specific adenosine deaminase</fullName>
    </recommendedName>
</protein>
<evidence type="ECO:0000256" key="4">
    <source>
        <dbReference type="SAM" id="MobiDB-lite"/>
    </source>
</evidence>
<reference evidence="9 10" key="1">
    <citation type="submission" date="2024-02" db="EMBL/GenBank/DDBJ databases">
        <authorList>
            <person name="Daric V."/>
            <person name="Darras S."/>
        </authorList>
    </citation>
    <scope>NUCLEOTIDE SEQUENCE [LARGE SCALE GENOMIC DNA]</scope>
</reference>
<dbReference type="Pfam" id="PF00035">
    <property type="entry name" value="dsrm"/>
    <property type="match status" value="2"/>
</dbReference>
<keyword evidence="1 2" id="KW-0694">RNA-binding</keyword>
<feature type="chain" id="PRO_5045588108" description="Double-stranded RNA-specific adenosine deaminase" evidence="5">
    <location>
        <begin position="23"/>
        <end position="1080"/>
    </location>
</feature>
<feature type="coiled-coil region" evidence="3">
    <location>
        <begin position="309"/>
        <end position="340"/>
    </location>
</feature>
<feature type="region of interest" description="Disordered" evidence="4">
    <location>
        <begin position="87"/>
        <end position="109"/>
    </location>
</feature>
<evidence type="ECO:0000256" key="5">
    <source>
        <dbReference type="SAM" id="SignalP"/>
    </source>
</evidence>
<feature type="domain" description="DRBM" evidence="6">
    <location>
        <begin position="505"/>
        <end position="572"/>
    </location>
</feature>
<comment type="caution">
    <text evidence="9">The sequence shown here is derived from an EMBL/GenBank/DDBJ whole genome shotgun (WGS) entry which is preliminary data.</text>
</comment>
<dbReference type="PANTHER" id="PTHR10910:SF107">
    <property type="entry name" value="DOUBLE-STRANDED RNA-SPECIFIC ADENOSINE DEAMINASE"/>
    <property type="match status" value="1"/>
</dbReference>
<dbReference type="PROSITE" id="PS50139">
    <property type="entry name" value="Z_BINDING"/>
    <property type="match status" value="1"/>
</dbReference>
<evidence type="ECO:0000259" key="6">
    <source>
        <dbReference type="PROSITE" id="PS50137"/>
    </source>
</evidence>
<keyword evidence="5" id="KW-0732">Signal</keyword>
<feature type="signal peptide" evidence="5">
    <location>
        <begin position="1"/>
        <end position="22"/>
    </location>
</feature>
<dbReference type="SUPFAM" id="SSF54768">
    <property type="entry name" value="dsRNA-binding domain-like"/>
    <property type="match status" value="2"/>
</dbReference>
<dbReference type="SMART" id="SM00552">
    <property type="entry name" value="ADEAMc"/>
    <property type="match status" value="1"/>
</dbReference>
<dbReference type="Gene3D" id="1.10.10.10">
    <property type="entry name" value="Winged helix-like DNA-binding domain superfamily/Winged helix DNA-binding domain"/>
    <property type="match status" value="1"/>
</dbReference>
<evidence type="ECO:0000259" key="8">
    <source>
        <dbReference type="PROSITE" id="PS50141"/>
    </source>
</evidence>
<dbReference type="Pfam" id="PF02295">
    <property type="entry name" value="z-alpha"/>
    <property type="match status" value="1"/>
</dbReference>
<keyword evidence="3" id="KW-0175">Coiled coil</keyword>
<feature type="domain" description="DRBM" evidence="6">
    <location>
        <begin position="605"/>
        <end position="672"/>
    </location>
</feature>
<dbReference type="EMBL" id="CAWYQH010000024">
    <property type="protein sequence ID" value="CAK8675625.1"/>
    <property type="molecule type" value="Genomic_DNA"/>
</dbReference>
<dbReference type="CDD" id="cd19875">
    <property type="entry name" value="DSRM_EIF2AK2-like"/>
    <property type="match status" value="1"/>
</dbReference>
<dbReference type="InterPro" id="IPR002466">
    <property type="entry name" value="A_deamin"/>
</dbReference>
<gene>
    <name evidence="9" type="ORF">CVLEPA_LOCUS5184</name>
</gene>
<dbReference type="PROSITE" id="PS50137">
    <property type="entry name" value="DS_RBD"/>
    <property type="match status" value="2"/>
</dbReference>
<feature type="domain" description="A to I editase" evidence="8">
    <location>
        <begin position="744"/>
        <end position="1080"/>
    </location>
</feature>
<evidence type="ECO:0000313" key="9">
    <source>
        <dbReference type="EMBL" id="CAK8675625.1"/>
    </source>
</evidence>
<evidence type="ECO:0000256" key="1">
    <source>
        <dbReference type="ARBA" id="ARBA00022884"/>
    </source>
</evidence>
<dbReference type="SUPFAM" id="SSF46785">
    <property type="entry name" value="Winged helix' DNA-binding domain"/>
    <property type="match status" value="1"/>
</dbReference>
<name>A0ABP0F7E2_CLALP</name>
<evidence type="ECO:0000256" key="3">
    <source>
        <dbReference type="SAM" id="Coils"/>
    </source>
</evidence>
<evidence type="ECO:0008006" key="11">
    <source>
        <dbReference type="Google" id="ProtNLM"/>
    </source>
</evidence>
<evidence type="ECO:0000313" key="10">
    <source>
        <dbReference type="Proteomes" id="UP001642483"/>
    </source>
</evidence>
<sequence>MLCTTILLTFYVLKFIAKLTENRQIQMDSEDWESRLETLLSCEKRPLTVNEILHKLKTGKNCFSNVSSALNRMNRRGRVYQTSGRPVAWGMSRPRSHQHARSPRGMAHGRPTLQHESALEDNLLKILFDAHPGEMLFSQIQKNIKISYAKKQINHVLYGMMDNGLVVRCKEDPPRWSILEKGRSIMQNKTAAQQSNQRTYVQNVGPSASHQNPPVFLPPRNITILQRPQTPPYTYNSVAKNTCQPTTNVGEGCQLNYQGVSLGTVEFALSNERLLKPADFSVKQEPSASSEYSSNVDVPESHSIPTLSAQIAEAAMERAIIECRNERKNLQKACTEHKSREVVEVEGSGDLLPKVVKIEHIPIHTFEEATGVFPYDRNCGLEPGSEIPNENVIESPKNQESSSQLSKLYLDRMENMDISSDKQGVSASLWPQPETLMPALKELFVKPESGRVSNQLANEFSSDALAQTSTTTYFNNEAAESFPCDASESSYVSDAPTGSISSSKNPVSALNEYAQANRLPIEFKYFESGPDHKKRFSVVIILDRKTLPSVEGSSKKDAKTKASEAALQILMQSGRMGRNYEAIQRETKIGNKMVLPTFSGGSTKNAISLIHEYAQANNFKIEFFCDTFGPDHKRSFGTTLVIGTQTFPSVVASSKKDSKLKAAESALNTLKISIPSADTAEANYHHSQVKTYHDRVAILVNQKFQELCSDLPDVIVGRKILAGFVMERSVHTEAGEERQWSVVSIGSGNRCVAGDMLSMQGDTVNDSHAEVIARRGLVRFLYKHLMEYKTNPQNEELILERGTRNRLQLKSGVEFHLYISTAPCGDSALFTKSDLRPAEPQGLNHGEHQPLFDNKKQGILRTKVENGEGCIPIEDDANVPTWDGILRGERLRTMSCSDKIAKWNFLGLQGALLSHFIEPIYMSSLTLGMLYHHGHLTRAICCRLDSYLQNYDFNQETSLYRVHHPEVAKVSGEDPGRDTGKIKTREFSMNWCLYDEQPEVLDGTKGRCEPRYGCVNPVSRVSKSAFYSQFKKICKEEYESYAKAKQDASDYRDTCNVMKKAFESAGCGKWMGKPSEEEEF</sequence>